<keyword evidence="1" id="KW-0812">Transmembrane</keyword>
<organism evidence="2 3">
    <name type="scientific">Photobacterium pectinilyticum</name>
    <dbReference type="NCBI Taxonomy" id="2906793"/>
    <lineage>
        <taxon>Bacteria</taxon>
        <taxon>Pseudomonadati</taxon>
        <taxon>Pseudomonadota</taxon>
        <taxon>Gammaproteobacteria</taxon>
        <taxon>Vibrionales</taxon>
        <taxon>Vibrionaceae</taxon>
        <taxon>Photobacterium</taxon>
    </lineage>
</organism>
<reference evidence="2 3" key="1">
    <citation type="submission" date="2022-07" db="EMBL/GenBank/DDBJ databases">
        <title>Photobacterium pectinilyticum sp. nov., a marine bacterium isolated from surface seawater of Qingdao offshore.</title>
        <authorList>
            <person name="Wang X."/>
        </authorList>
    </citation>
    <scope>NUCLEOTIDE SEQUENCE [LARGE SCALE GENOMIC DNA]</scope>
    <source>
        <strain evidence="2 3">ZSDE20</strain>
    </source>
</reference>
<feature type="transmembrane region" description="Helical" evidence="1">
    <location>
        <begin position="161"/>
        <end position="190"/>
    </location>
</feature>
<proteinExistence type="predicted"/>
<sequence>MYNFIFYNYHCGRLMNAYQILMKNGVYVAVNLMEETASTEISTLSKQGFNIHSDVIEATTKELALDIFKANISPSTKRVEFSIKSALLFKTNGLQRLPYLGYSVLCFVLVIVALFVLFAGIDSLAEGFLVLLAVVSFFILTWFGLSLSVARWKNCGNKGWYYAIALIITLVLDTLLMGVAGFVLWLYLLFNPQDSSIENT</sequence>
<evidence type="ECO:0000313" key="3">
    <source>
        <dbReference type="Proteomes" id="UP001524460"/>
    </source>
</evidence>
<evidence type="ECO:0000313" key="2">
    <source>
        <dbReference type="EMBL" id="MCQ1059598.1"/>
    </source>
</evidence>
<keyword evidence="1" id="KW-0472">Membrane</keyword>
<keyword evidence="1" id="KW-1133">Transmembrane helix</keyword>
<comment type="caution">
    <text evidence="2">The sequence shown here is derived from an EMBL/GenBank/DDBJ whole genome shotgun (WGS) entry which is preliminary data.</text>
</comment>
<dbReference type="Pfam" id="PF05656">
    <property type="entry name" value="DUF805"/>
    <property type="match status" value="1"/>
</dbReference>
<dbReference type="RefSeq" id="WP_255043677.1">
    <property type="nucleotide sequence ID" value="NZ_JANEYT010000041.1"/>
</dbReference>
<dbReference type="InterPro" id="IPR008523">
    <property type="entry name" value="DUF805"/>
</dbReference>
<dbReference type="Proteomes" id="UP001524460">
    <property type="component" value="Unassembled WGS sequence"/>
</dbReference>
<dbReference type="EMBL" id="JANEYT010000041">
    <property type="protein sequence ID" value="MCQ1059598.1"/>
    <property type="molecule type" value="Genomic_DNA"/>
</dbReference>
<gene>
    <name evidence="2" type="ORF">NHN17_16235</name>
</gene>
<accession>A0ABT1N4C6</accession>
<protein>
    <recommendedName>
        <fullName evidence="4">DUF805 domain-containing protein</fullName>
    </recommendedName>
</protein>
<feature type="transmembrane region" description="Helical" evidence="1">
    <location>
        <begin position="99"/>
        <end position="121"/>
    </location>
</feature>
<evidence type="ECO:0008006" key="4">
    <source>
        <dbReference type="Google" id="ProtNLM"/>
    </source>
</evidence>
<feature type="transmembrane region" description="Helical" evidence="1">
    <location>
        <begin position="127"/>
        <end position="149"/>
    </location>
</feature>
<keyword evidence="3" id="KW-1185">Reference proteome</keyword>
<evidence type="ECO:0000256" key="1">
    <source>
        <dbReference type="SAM" id="Phobius"/>
    </source>
</evidence>
<name>A0ABT1N4C6_9GAMM</name>